<dbReference type="PANTHER" id="PTHR43133">
    <property type="entry name" value="RNA POLYMERASE ECF-TYPE SIGMA FACTO"/>
    <property type="match status" value="1"/>
</dbReference>
<gene>
    <name evidence="10" type="ORF">CPY51_22680</name>
</gene>
<dbReference type="GO" id="GO:0016987">
    <property type="term" value="F:sigma factor activity"/>
    <property type="evidence" value="ECO:0007669"/>
    <property type="project" value="UniProtKB-KW"/>
</dbReference>
<feature type="region of interest" description="Disordered" evidence="7">
    <location>
        <begin position="152"/>
        <end position="177"/>
    </location>
</feature>
<evidence type="ECO:0000256" key="3">
    <source>
        <dbReference type="ARBA" id="ARBA00023082"/>
    </source>
</evidence>
<dbReference type="PROSITE" id="PS01063">
    <property type="entry name" value="SIGMA70_ECF"/>
    <property type="match status" value="1"/>
</dbReference>
<protein>
    <recommendedName>
        <fullName evidence="6">RNA polymerase sigma factor</fullName>
    </recommendedName>
</protein>
<dbReference type="Pfam" id="PF04542">
    <property type="entry name" value="Sigma70_r2"/>
    <property type="match status" value="1"/>
</dbReference>
<dbReference type="InterPro" id="IPR013249">
    <property type="entry name" value="RNA_pol_sigma70_r4_t2"/>
</dbReference>
<dbReference type="InterPro" id="IPR036388">
    <property type="entry name" value="WH-like_DNA-bd_sf"/>
</dbReference>
<proteinExistence type="inferred from homology"/>
<dbReference type="SUPFAM" id="SSF88659">
    <property type="entry name" value="Sigma3 and sigma4 domains of RNA polymerase sigma factors"/>
    <property type="match status" value="1"/>
</dbReference>
<evidence type="ECO:0000256" key="4">
    <source>
        <dbReference type="ARBA" id="ARBA00023125"/>
    </source>
</evidence>
<comment type="similarity">
    <text evidence="1 6">Belongs to the sigma-70 factor family. ECF subfamily.</text>
</comment>
<dbReference type="InterPro" id="IPR039425">
    <property type="entry name" value="RNA_pol_sigma-70-like"/>
</dbReference>
<evidence type="ECO:0000256" key="5">
    <source>
        <dbReference type="ARBA" id="ARBA00023163"/>
    </source>
</evidence>
<sequence>MTSVETAFTFQFNGRLFPLCDQPSTRSSGIRFQLHTFVAAVRGLAATVVEVRAASEPRQAAALTSAQGASTHRFQQTIMPHLDSAYNFARFLSRDADAAQDIVQDAFLRAFRSYEGYRGGDPRAWLFTIVRNCYHAWLQQRRRKARLEVPLSDGADDGDAGTPIGHEIASDEDSAETTMIRDTEAQRVRAVINTLPEAMREVLILRELEDLSYRQIAEVIDAPIGTVMSRLARARRDFGQAWLAAETCGATV</sequence>
<keyword evidence="11" id="KW-1185">Reference proteome</keyword>
<dbReference type="CDD" id="cd06171">
    <property type="entry name" value="Sigma70_r4"/>
    <property type="match status" value="1"/>
</dbReference>
<evidence type="ECO:0000259" key="9">
    <source>
        <dbReference type="Pfam" id="PF08281"/>
    </source>
</evidence>
<evidence type="ECO:0000313" key="11">
    <source>
        <dbReference type="Proteomes" id="UP000248925"/>
    </source>
</evidence>
<dbReference type="RefSeq" id="WP_111162516.1">
    <property type="nucleotide sequence ID" value="NZ_PCDP01000048.1"/>
</dbReference>
<dbReference type="Gene3D" id="1.10.10.10">
    <property type="entry name" value="Winged helix-like DNA-binding domain superfamily/Winged helix DNA-binding domain"/>
    <property type="match status" value="1"/>
</dbReference>
<evidence type="ECO:0000256" key="6">
    <source>
        <dbReference type="RuleBase" id="RU000716"/>
    </source>
</evidence>
<dbReference type="Proteomes" id="UP000248925">
    <property type="component" value="Unassembled WGS sequence"/>
</dbReference>
<accession>A0A2W4CB94</accession>
<evidence type="ECO:0000256" key="1">
    <source>
        <dbReference type="ARBA" id="ARBA00010641"/>
    </source>
</evidence>
<dbReference type="AlphaFoldDB" id="A0A2W4CB94"/>
<keyword evidence="4 6" id="KW-0238">DNA-binding</keyword>
<name>A0A2W4CB94_9HYPH</name>
<keyword evidence="2 6" id="KW-0805">Transcription regulation</keyword>
<dbReference type="PANTHER" id="PTHR43133:SF25">
    <property type="entry name" value="RNA POLYMERASE SIGMA FACTOR RFAY-RELATED"/>
    <property type="match status" value="1"/>
</dbReference>
<dbReference type="Gene3D" id="1.10.1740.10">
    <property type="match status" value="1"/>
</dbReference>
<comment type="caution">
    <text evidence="10">The sequence shown here is derived from an EMBL/GenBank/DDBJ whole genome shotgun (WGS) entry which is preliminary data.</text>
</comment>
<evidence type="ECO:0000313" key="10">
    <source>
        <dbReference type="EMBL" id="PZM10577.1"/>
    </source>
</evidence>
<feature type="domain" description="RNA polymerase sigma-70 region 2" evidence="8">
    <location>
        <begin position="79"/>
        <end position="143"/>
    </location>
</feature>
<dbReference type="OrthoDB" id="9803470at2"/>
<dbReference type="SUPFAM" id="SSF88946">
    <property type="entry name" value="Sigma2 domain of RNA polymerase sigma factors"/>
    <property type="match status" value="1"/>
</dbReference>
<dbReference type="InterPro" id="IPR014284">
    <property type="entry name" value="RNA_pol_sigma-70_dom"/>
</dbReference>
<dbReference type="NCBIfam" id="TIGR02937">
    <property type="entry name" value="sigma70-ECF"/>
    <property type="match status" value="1"/>
</dbReference>
<dbReference type="InterPro" id="IPR007627">
    <property type="entry name" value="RNA_pol_sigma70_r2"/>
</dbReference>
<dbReference type="EMBL" id="PCDP01000048">
    <property type="protein sequence ID" value="PZM10577.1"/>
    <property type="molecule type" value="Genomic_DNA"/>
</dbReference>
<dbReference type="GO" id="GO:0006352">
    <property type="term" value="P:DNA-templated transcription initiation"/>
    <property type="evidence" value="ECO:0007669"/>
    <property type="project" value="InterPro"/>
</dbReference>
<dbReference type="InterPro" id="IPR013325">
    <property type="entry name" value="RNA_pol_sigma_r2"/>
</dbReference>
<keyword evidence="5 6" id="KW-0804">Transcription</keyword>
<dbReference type="InterPro" id="IPR000838">
    <property type="entry name" value="RNA_pol_sigma70_ECF_CS"/>
</dbReference>
<organism evidence="10 11">
    <name type="scientific">Rhizobium tubonense</name>
    <dbReference type="NCBI Taxonomy" id="484088"/>
    <lineage>
        <taxon>Bacteria</taxon>
        <taxon>Pseudomonadati</taxon>
        <taxon>Pseudomonadota</taxon>
        <taxon>Alphaproteobacteria</taxon>
        <taxon>Hyphomicrobiales</taxon>
        <taxon>Rhizobiaceae</taxon>
        <taxon>Rhizobium/Agrobacterium group</taxon>
        <taxon>Rhizobium</taxon>
    </lineage>
</organism>
<keyword evidence="3 6" id="KW-0731">Sigma factor</keyword>
<feature type="domain" description="RNA polymerase sigma factor 70 region 4 type 2" evidence="9">
    <location>
        <begin position="186"/>
        <end position="236"/>
    </location>
</feature>
<evidence type="ECO:0000256" key="7">
    <source>
        <dbReference type="SAM" id="MobiDB-lite"/>
    </source>
</evidence>
<dbReference type="Pfam" id="PF08281">
    <property type="entry name" value="Sigma70_r4_2"/>
    <property type="match status" value="1"/>
</dbReference>
<evidence type="ECO:0000256" key="2">
    <source>
        <dbReference type="ARBA" id="ARBA00023015"/>
    </source>
</evidence>
<dbReference type="InterPro" id="IPR013324">
    <property type="entry name" value="RNA_pol_sigma_r3/r4-like"/>
</dbReference>
<evidence type="ECO:0000259" key="8">
    <source>
        <dbReference type="Pfam" id="PF04542"/>
    </source>
</evidence>
<reference evidence="10 11" key="1">
    <citation type="journal article" date="2018" name="Sci. Rep.">
        <title>Rhizobium tumorigenes sp. nov., a novel plant tumorigenic bacterium isolated from cane gall tumors on thornless blackberry.</title>
        <authorList>
            <person name="Kuzmanovi N."/>
            <person name="Smalla K."/>
            <person name="Gronow S."/>
            <person name="PuBawska J."/>
        </authorList>
    </citation>
    <scope>NUCLEOTIDE SEQUENCE [LARGE SCALE GENOMIC DNA]</scope>
    <source>
        <strain evidence="10 11">CCBAU 85046</strain>
    </source>
</reference>
<dbReference type="GO" id="GO:0003677">
    <property type="term" value="F:DNA binding"/>
    <property type="evidence" value="ECO:0007669"/>
    <property type="project" value="UniProtKB-KW"/>
</dbReference>